<dbReference type="OrthoDB" id="3046318at2759"/>
<evidence type="ECO:0000313" key="4">
    <source>
        <dbReference type="Proteomes" id="UP000077266"/>
    </source>
</evidence>
<feature type="transmembrane region" description="Helical" evidence="2">
    <location>
        <begin position="79"/>
        <end position="98"/>
    </location>
</feature>
<gene>
    <name evidence="3" type="ORF">EXIGLDRAFT_773954</name>
</gene>
<name>A0A165EKP8_EXIGL</name>
<keyword evidence="4" id="KW-1185">Reference proteome</keyword>
<feature type="transmembrane region" description="Helical" evidence="2">
    <location>
        <begin position="6"/>
        <end position="30"/>
    </location>
</feature>
<keyword evidence="2" id="KW-0812">Transmembrane</keyword>
<feature type="transmembrane region" description="Helical" evidence="2">
    <location>
        <begin position="39"/>
        <end position="59"/>
    </location>
</feature>
<protein>
    <submittedName>
        <fullName evidence="3">Uncharacterized protein</fullName>
    </submittedName>
</protein>
<organism evidence="3 4">
    <name type="scientific">Exidia glandulosa HHB12029</name>
    <dbReference type="NCBI Taxonomy" id="1314781"/>
    <lineage>
        <taxon>Eukaryota</taxon>
        <taxon>Fungi</taxon>
        <taxon>Dikarya</taxon>
        <taxon>Basidiomycota</taxon>
        <taxon>Agaricomycotina</taxon>
        <taxon>Agaricomycetes</taxon>
        <taxon>Auriculariales</taxon>
        <taxon>Exidiaceae</taxon>
        <taxon>Exidia</taxon>
    </lineage>
</organism>
<keyword evidence="2" id="KW-1133">Transmembrane helix</keyword>
<accession>A0A165EKP8</accession>
<proteinExistence type="predicted"/>
<dbReference type="Proteomes" id="UP000077266">
    <property type="component" value="Unassembled WGS sequence"/>
</dbReference>
<dbReference type="InParanoid" id="A0A165EKP8"/>
<feature type="region of interest" description="Disordered" evidence="1">
    <location>
        <begin position="306"/>
        <end position="326"/>
    </location>
</feature>
<dbReference type="AlphaFoldDB" id="A0A165EKP8"/>
<evidence type="ECO:0000256" key="2">
    <source>
        <dbReference type="SAM" id="Phobius"/>
    </source>
</evidence>
<feature type="transmembrane region" description="Helical" evidence="2">
    <location>
        <begin position="170"/>
        <end position="192"/>
    </location>
</feature>
<dbReference type="EMBL" id="KV426134">
    <property type="protein sequence ID" value="KZV87165.1"/>
    <property type="molecule type" value="Genomic_DNA"/>
</dbReference>
<evidence type="ECO:0000256" key="1">
    <source>
        <dbReference type="SAM" id="MobiDB-lite"/>
    </source>
</evidence>
<feature type="transmembrane region" description="Helical" evidence="2">
    <location>
        <begin position="212"/>
        <end position="236"/>
    </location>
</feature>
<sequence length="371" mass="40387">MLDAVTVAFFALTISGGQVFMPLVLATCLFSKRVHRHPLLLEFLGTWTIYSLSTCILLYSGHQDDEVVPHPICLAQAVLVNGSLIMAAIAAFTLVLHLRMTMPLHNKQLTLGLGPRAQLFLSCLPPLAFVIYGFSCLGVELASPGTLEAERRDLICGFRSTGRSYLADRISPIIIGVFLLASLGLSSFMFTLTFSARKGVTSRSASAPWMRVLLRFTIFAAYGGLTAIACMCRIALPDSPALHTVVAIYVATLPLAAFVVFGTLPDVLEVWHLKRRNVHETTVRSIHTIGGGVIVSNWDAQPVTDTSTRGSRWNMSPPTPTSPAAARLPSHLSVRWDAPHPVHYPPGLGPHDSDIEIQKTHDDYELKGTPL</sequence>
<feature type="transmembrane region" description="Helical" evidence="2">
    <location>
        <begin position="242"/>
        <end position="268"/>
    </location>
</feature>
<keyword evidence="2" id="KW-0472">Membrane</keyword>
<feature type="transmembrane region" description="Helical" evidence="2">
    <location>
        <begin position="119"/>
        <end position="142"/>
    </location>
</feature>
<reference evidence="3 4" key="1">
    <citation type="journal article" date="2016" name="Mol. Biol. Evol.">
        <title>Comparative Genomics of Early-Diverging Mushroom-Forming Fungi Provides Insights into the Origins of Lignocellulose Decay Capabilities.</title>
        <authorList>
            <person name="Nagy L.G."/>
            <person name="Riley R."/>
            <person name="Tritt A."/>
            <person name="Adam C."/>
            <person name="Daum C."/>
            <person name="Floudas D."/>
            <person name="Sun H."/>
            <person name="Yadav J.S."/>
            <person name="Pangilinan J."/>
            <person name="Larsson K.H."/>
            <person name="Matsuura K."/>
            <person name="Barry K."/>
            <person name="Labutti K."/>
            <person name="Kuo R."/>
            <person name="Ohm R.A."/>
            <person name="Bhattacharya S.S."/>
            <person name="Shirouzu T."/>
            <person name="Yoshinaga Y."/>
            <person name="Martin F.M."/>
            <person name="Grigoriev I.V."/>
            <person name="Hibbett D.S."/>
        </authorList>
    </citation>
    <scope>NUCLEOTIDE SEQUENCE [LARGE SCALE GENOMIC DNA]</scope>
    <source>
        <strain evidence="3 4">HHB12029</strain>
    </source>
</reference>
<dbReference type="STRING" id="1314781.A0A165EKP8"/>
<evidence type="ECO:0000313" key="3">
    <source>
        <dbReference type="EMBL" id="KZV87165.1"/>
    </source>
</evidence>